<dbReference type="InterPro" id="IPR007219">
    <property type="entry name" value="XnlR_reg_dom"/>
</dbReference>
<keyword evidence="6" id="KW-0732">Signal</keyword>
<evidence type="ECO:0000313" key="9">
    <source>
        <dbReference type="Proteomes" id="UP000059188"/>
    </source>
</evidence>
<protein>
    <recommendedName>
        <fullName evidence="7">Xylanolytic transcriptional activator regulatory domain-containing protein</fullName>
    </recommendedName>
</protein>
<dbReference type="OrthoDB" id="39175at2759"/>
<feature type="chain" id="PRO_5002114442" description="Xylanolytic transcriptional activator regulatory domain-containing protein" evidence="6">
    <location>
        <begin position="18"/>
        <end position="350"/>
    </location>
</feature>
<keyword evidence="5" id="KW-0539">Nucleus</keyword>
<gene>
    <name evidence="8" type="ORF">RSOLAG1IB_10017</name>
</gene>
<evidence type="ECO:0000259" key="7">
    <source>
        <dbReference type="SMART" id="SM00906"/>
    </source>
</evidence>
<dbReference type="GO" id="GO:0000976">
    <property type="term" value="F:transcription cis-regulatory region binding"/>
    <property type="evidence" value="ECO:0007669"/>
    <property type="project" value="TreeGrafter"/>
</dbReference>
<reference evidence="8 9" key="1">
    <citation type="submission" date="2014-11" db="EMBL/GenBank/DDBJ databases">
        <authorList>
            <person name="Wibberg Daniel"/>
        </authorList>
    </citation>
    <scope>NUCLEOTIDE SEQUENCE [LARGE SCALE GENOMIC DNA]</scope>
    <source>
        <strain evidence="8">Rhizoctonia solani AG1-IB 7/3/14</strain>
    </source>
</reference>
<dbReference type="GO" id="GO:0000981">
    <property type="term" value="F:DNA-binding transcription factor activity, RNA polymerase II-specific"/>
    <property type="evidence" value="ECO:0007669"/>
    <property type="project" value="TreeGrafter"/>
</dbReference>
<dbReference type="AlphaFoldDB" id="A0A0B7FUM9"/>
<evidence type="ECO:0000256" key="1">
    <source>
        <dbReference type="ARBA" id="ARBA00004123"/>
    </source>
</evidence>
<keyword evidence="9" id="KW-1185">Reference proteome</keyword>
<dbReference type="SMART" id="SM00906">
    <property type="entry name" value="Fungal_trans"/>
    <property type="match status" value="1"/>
</dbReference>
<evidence type="ECO:0000256" key="2">
    <source>
        <dbReference type="ARBA" id="ARBA00023015"/>
    </source>
</evidence>
<evidence type="ECO:0000256" key="6">
    <source>
        <dbReference type="SAM" id="SignalP"/>
    </source>
</evidence>
<dbReference type="Pfam" id="PF04082">
    <property type="entry name" value="Fungal_trans"/>
    <property type="match status" value="1"/>
</dbReference>
<dbReference type="CDD" id="cd12148">
    <property type="entry name" value="fungal_TF_MHR"/>
    <property type="match status" value="1"/>
</dbReference>
<dbReference type="InterPro" id="IPR051089">
    <property type="entry name" value="prtT"/>
</dbReference>
<keyword evidence="4" id="KW-0804">Transcription</keyword>
<evidence type="ECO:0000256" key="4">
    <source>
        <dbReference type="ARBA" id="ARBA00023163"/>
    </source>
</evidence>
<name>A0A0B7FUM9_THACB</name>
<feature type="domain" description="Xylanolytic transcriptional activator regulatory" evidence="7">
    <location>
        <begin position="23"/>
        <end position="99"/>
    </location>
</feature>
<dbReference type="GO" id="GO:0006351">
    <property type="term" value="P:DNA-templated transcription"/>
    <property type="evidence" value="ECO:0007669"/>
    <property type="project" value="InterPro"/>
</dbReference>
<feature type="signal peptide" evidence="6">
    <location>
        <begin position="1"/>
        <end position="17"/>
    </location>
</feature>
<evidence type="ECO:0000256" key="3">
    <source>
        <dbReference type="ARBA" id="ARBA00023125"/>
    </source>
</evidence>
<dbReference type="PANTHER" id="PTHR31845">
    <property type="entry name" value="FINGER DOMAIN PROTEIN, PUTATIVE-RELATED"/>
    <property type="match status" value="1"/>
</dbReference>
<evidence type="ECO:0000256" key="5">
    <source>
        <dbReference type="ARBA" id="ARBA00023242"/>
    </source>
</evidence>
<dbReference type="STRING" id="1108050.A0A0B7FUM9"/>
<dbReference type="GO" id="GO:0005634">
    <property type="term" value="C:nucleus"/>
    <property type="evidence" value="ECO:0007669"/>
    <property type="project" value="UniProtKB-SubCell"/>
</dbReference>
<proteinExistence type="predicted"/>
<dbReference type="PANTHER" id="PTHR31845:SF19">
    <property type="entry name" value="TRANSCRIPTION FACTOR DOMAIN-CONTAINING PROTEIN"/>
    <property type="match status" value="1"/>
</dbReference>
<evidence type="ECO:0000313" key="8">
    <source>
        <dbReference type="EMBL" id="CEL61425.1"/>
    </source>
</evidence>
<accession>A0A0B7FUM9</accession>
<comment type="subcellular location">
    <subcellularLocation>
        <location evidence="1">Nucleus</location>
    </subcellularLocation>
</comment>
<organism evidence="8 9">
    <name type="scientific">Thanatephorus cucumeris (strain AG1-IB / isolate 7/3/14)</name>
    <name type="common">Lettuce bottom rot fungus</name>
    <name type="synonym">Rhizoctonia solani</name>
    <dbReference type="NCBI Taxonomy" id="1108050"/>
    <lineage>
        <taxon>Eukaryota</taxon>
        <taxon>Fungi</taxon>
        <taxon>Dikarya</taxon>
        <taxon>Basidiomycota</taxon>
        <taxon>Agaricomycotina</taxon>
        <taxon>Agaricomycetes</taxon>
        <taxon>Cantharellales</taxon>
        <taxon>Ceratobasidiaceae</taxon>
        <taxon>Rhizoctonia</taxon>
        <taxon>Rhizoctonia solani AG-1</taxon>
    </lineage>
</organism>
<sequence>MCQAFLLLSVYSRLTDGWPEDRSWLYLGISISLAMDLRLHERLPGAYTNEAYEREALNRTRTWLFCYNMDRELATRFGRPSAIPENYIASHSREWYRNSPYNGPLDLHICYYTQLLQIVTRYFGRIYSNTESITGFNSDINFESIVLSFDKEMGYFMTDMRHANASSSYGSHPSCQYQLAQMPLVVTYYRLMMYSFGLEHSYKSSGVISTMFLTSAVDAAAEVLQIANRTLPKYDFYRYSPDRHWSWPVHAASFLIKLVKPRCIELPGLTLTESQHTEILSLLDRFIHILRTSAIDDRHPPALYACSLADILSEGALDTRGMGCIENQQGLITDGSVPQIGLENFWDRML</sequence>
<dbReference type="Proteomes" id="UP000059188">
    <property type="component" value="Unassembled WGS sequence"/>
</dbReference>
<dbReference type="EMBL" id="LN679155">
    <property type="protein sequence ID" value="CEL61425.1"/>
    <property type="molecule type" value="Genomic_DNA"/>
</dbReference>
<dbReference type="GO" id="GO:0008270">
    <property type="term" value="F:zinc ion binding"/>
    <property type="evidence" value="ECO:0007669"/>
    <property type="project" value="InterPro"/>
</dbReference>
<keyword evidence="3" id="KW-0238">DNA-binding</keyword>
<keyword evidence="2" id="KW-0805">Transcription regulation</keyword>